<feature type="active site" description="Proton donor/acceptor" evidence="5">
    <location>
        <position position="134"/>
    </location>
</feature>
<comment type="caution">
    <text evidence="7">The sequence shown here is derived from an EMBL/GenBank/DDBJ whole genome shotgun (WGS) entry which is preliminary data.</text>
</comment>
<gene>
    <name evidence="5" type="primary">USB1</name>
    <name evidence="7" type="ORF">FRX48_00153</name>
</gene>
<dbReference type="Pfam" id="PF09749">
    <property type="entry name" value="HVSL"/>
    <property type="match status" value="1"/>
</dbReference>
<dbReference type="GO" id="GO:1990838">
    <property type="term" value="F:poly(U)-specific exoribonuclease activity, producing 3' uridine cyclic phosphate ends"/>
    <property type="evidence" value="ECO:0007669"/>
    <property type="project" value="UniProtKB-UniRule"/>
</dbReference>
<protein>
    <recommendedName>
        <fullName evidence="5">U6 snRNA phosphodiesterase</fullName>
        <ecNumber evidence="5">3.1.4.-</ecNumber>
    </recommendedName>
</protein>
<keyword evidence="1 5" id="KW-0540">Nuclease</keyword>
<evidence type="ECO:0000313" key="8">
    <source>
        <dbReference type="Proteomes" id="UP000324767"/>
    </source>
</evidence>
<sequence>MKSALVNYSDSDSDDSKDHALPACPGRNLKRKRDGLDNALSGLPPLPATFHDLYASTARVSSQDDPSMHAGRQRVLPHVEGSWPTHVYLEWYPSPTESNILSDIVSVLGKTQGANETPIHSLLKSDLGAELPLHISLSRPIMLLTDQRQSFAELLEHSILHSSIRPFVVSAESMDWVGNLEKTRWFLVLRIVKPGNDGLGKLLRTTNQAVESFGQPPLYSASQPQSRHRMRSRGTARVPRSTRGGRAHTLHASRDQGQSNQKTDEDLSLHFHISIGWTLHPPSIELVERTESISLGGIRDSQIPVKAVKVKVGNTVTAISLPTKVEEGKGLIGS</sequence>
<evidence type="ECO:0000256" key="1">
    <source>
        <dbReference type="ARBA" id="ARBA00022722"/>
    </source>
</evidence>
<dbReference type="EC" id="3.1.4.-" evidence="5"/>
<keyword evidence="3" id="KW-0456">Lyase</keyword>
<dbReference type="Gene3D" id="3.90.1140.10">
    <property type="entry name" value="Cyclic phosphodiesterase"/>
    <property type="match status" value="1"/>
</dbReference>
<comment type="similarity">
    <text evidence="5">Belongs to the 2H phosphoesterase superfamily. USB1 family.</text>
</comment>
<evidence type="ECO:0000256" key="2">
    <source>
        <dbReference type="ARBA" id="ARBA00022801"/>
    </source>
</evidence>
<evidence type="ECO:0000256" key="4">
    <source>
        <dbReference type="ARBA" id="ARBA00023242"/>
    </source>
</evidence>
<dbReference type="GO" id="GO:0005634">
    <property type="term" value="C:nucleus"/>
    <property type="evidence" value="ECO:0007669"/>
    <property type="project" value="UniProtKB-SubCell"/>
</dbReference>
<accession>A0A5M8Q047</accession>
<evidence type="ECO:0000313" key="7">
    <source>
        <dbReference type="EMBL" id="KAA6415438.1"/>
    </source>
</evidence>
<evidence type="ECO:0000256" key="6">
    <source>
        <dbReference type="SAM" id="MobiDB-lite"/>
    </source>
</evidence>
<feature type="active site" description="Proton donor/acceptor" evidence="5">
    <location>
        <position position="272"/>
    </location>
</feature>
<dbReference type="GO" id="GO:0034477">
    <property type="term" value="P:U6 snRNA 3'-end processing"/>
    <property type="evidence" value="ECO:0007669"/>
    <property type="project" value="UniProtKB-UniRule"/>
</dbReference>
<name>A0A5M8Q047_9LECA</name>
<feature type="region of interest" description="Disordered" evidence="6">
    <location>
        <begin position="1"/>
        <end position="36"/>
    </location>
</feature>
<dbReference type="EMBL" id="VXIT01000001">
    <property type="protein sequence ID" value="KAA6415438.1"/>
    <property type="molecule type" value="Genomic_DNA"/>
</dbReference>
<dbReference type="PANTHER" id="PTHR13522">
    <property type="entry name" value="U6 SNRNA PHOSPHODIESTERASE 1"/>
    <property type="match status" value="1"/>
</dbReference>
<dbReference type="InterPro" id="IPR027521">
    <property type="entry name" value="Usb1"/>
</dbReference>
<dbReference type="Proteomes" id="UP000324767">
    <property type="component" value="Unassembled WGS sequence"/>
</dbReference>
<comment type="function">
    <text evidence="5">Phosphodiesterase responsible for the U6 snRNA 3' end processing. Acts as an exoribonuclease (RNase) responsible for trimming the poly(U) tract of the last nucleotides in the pre-U6 snRNA molecule, leading to the formation of mature U6 snRNA.</text>
</comment>
<evidence type="ECO:0000256" key="5">
    <source>
        <dbReference type="HAMAP-Rule" id="MF_03040"/>
    </source>
</evidence>
<dbReference type="GO" id="GO:0016829">
    <property type="term" value="F:lyase activity"/>
    <property type="evidence" value="ECO:0007669"/>
    <property type="project" value="UniProtKB-KW"/>
</dbReference>
<feature type="region of interest" description="Disordered" evidence="6">
    <location>
        <begin position="214"/>
        <end position="263"/>
    </location>
</feature>
<organism evidence="7 8">
    <name type="scientific">Lasallia pustulata</name>
    <dbReference type="NCBI Taxonomy" id="136370"/>
    <lineage>
        <taxon>Eukaryota</taxon>
        <taxon>Fungi</taxon>
        <taxon>Dikarya</taxon>
        <taxon>Ascomycota</taxon>
        <taxon>Pezizomycotina</taxon>
        <taxon>Lecanoromycetes</taxon>
        <taxon>OSLEUM clade</taxon>
        <taxon>Umbilicariomycetidae</taxon>
        <taxon>Umbilicariales</taxon>
        <taxon>Umbilicariaceae</taxon>
        <taxon>Lasallia</taxon>
    </lineage>
</organism>
<dbReference type="AlphaFoldDB" id="A0A5M8Q047"/>
<comment type="subcellular location">
    <subcellularLocation>
        <location evidence="5">Nucleus</location>
    </subcellularLocation>
</comment>
<reference evidence="7 8" key="1">
    <citation type="submission" date="2019-09" db="EMBL/GenBank/DDBJ databases">
        <title>The hologenome of the rock-dwelling lichen Lasallia pustulata.</title>
        <authorList>
            <person name="Greshake Tzovaras B."/>
            <person name="Segers F."/>
            <person name="Bicker A."/>
            <person name="Dal Grande F."/>
            <person name="Otte J."/>
            <person name="Hankeln T."/>
            <person name="Schmitt I."/>
            <person name="Ebersberger I."/>
        </authorList>
    </citation>
    <scope>NUCLEOTIDE SEQUENCE [LARGE SCALE GENOMIC DNA]</scope>
    <source>
        <strain evidence="7">A1-1</strain>
    </source>
</reference>
<keyword evidence="4 5" id="KW-0539">Nucleus</keyword>
<evidence type="ECO:0000256" key="3">
    <source>
        <dbReference type="ARBA" id="ARBA00023239"/>
    </source>
</evidence>
<dbReference type="HAMAP" id="MF_03040">
    <property type="entry name" value="USB1"/>
    <property type="match status" value="1"/>
</dbReference>
<dbReference type="PANTHER" id="PTHR13522:SF3">
    <property type="entry name" value="U6 SNRNA PHOSPHODIESTERASE 1"/>
    <property type="match status" value="1"/>
</dbReference>
<dbReference type="OrthoDB" id="49151at2759"/>
<proteinExistence type="inferred from homology"/>
<keyword evidence="2 5" id="KW-0378">Hydrolase</keyword>